<feature type="transmembrane region" description="Helical" evidence="1">
    <location>
        <begin position="6"/>
        <end position="26"/>
    </location>
</feature>
<sequence length="131" mass="15598">MKVLGPFEYVFWNYGVLLLLDEYFYIVKLNKKASMKFGFSTQIPIFSDPVENLTISSLDSFLQEHEFVKLEYDCDCKVEIKYSSWGNSIYVEAGSRSYKFKIMNRYKSQQYQDWLNESFQEKFSVEGTYID</sequence>
<name>A0A2T5Y3C1_9BACT</name>
<keyword evidence="1" id="KW-1133">Transmembrane helix</keyword>
<dbReference type="AlphaFoldDB" id="A0A2T5Y3C1"/>
<dbReference type="RefSeq" id="WP_108213989.1">
    <property type="nucleotide sequence ID" value="NZ_QBKI01000017.1"/>
</dbReference>
<reference evidence="2 3" key="1">
    <citation type="submission" date="2018-04" db="EMBL/GenBank/DDBJ databases">
        <title>Genomic Encyclopedia of Archaeal and Bacterial Type Strains, Phase II (KMG-II): from individual species to whole genera.</title>
        <authorList>
            <person name="Goeker M."/>
        </authorList>
    </citation>
    <scope>NUCLEOTIDE SEQUENCE [LARGE SCALE GENOMIC DNA]</scope>
    <source>
        <strain evidence="2 3">DSM 100162</strain>
    </source>
</reference>
<proteinExistence type="predicted"/>
<keyword evidence="1" id="KW-0812">Transmembrane</keyword>
<evidence type="ECO:0000313" key="2">
    <source>
        <dbReference type="EMBL" id="PTX10523.1"/>
    </source>
</evidence>
<keyword evidence="3" id="KW-1185">Reference proteome</keyword>
<gene>
    <name evidence="2" type="ORF">C8N40_11726</name>
</gene>
<evidence type="ECO:0000313" key="3">
    <source>
        <dbReference type="Proteomes" id="UP000244225"/>
    </source>
</evidence>
<protein>
    <submittedName>
        <fullName evidence="2">Uncharacterized protein</fullName>
    </submittedName>
</protein>
<dbReference type="EMBL" id="QBKI01000017">
    <property type="protein sequence ID" value="PTX10523.1"/>
    <property type="molecule type" value="Genomic_DNA"/>
</dbReference>
<comment type="caution">
    <text evidence="2">The sequence shown here is derived from an EMBL/GenBank/DDBJ whole genome shotgun (WGS) entry which is preliminary data.</text>
</comment>
<organism evidence="2 3">
    <name type="scientific">Pontibacter mucosus</name>
    <dbReference type="NCBI Taxonomy" id="1649266"/>
    <lineage>
        <taxon>Bacteria</taxon>
        <taxon>Pseudomonadati</taxon>
        <taxon>Bacteroidota</taxon>
        <taxon>Cytophagia</taxon>
        <taxon>Cytophagales</taxon>
        <taxon>Hymenobacteraceae</taxon>
        <taxon>Pontibacter</taxon>
    </lineage>
</organism>
<dbReference type="Proteomes" id="UP000244225">
    <property type="component" value="Unassembled WGS sequence"/>
</dbReference>
<keyword evidence="1" id="KW-0472">Membrane</keyword>
<accession>A0A2T5Y3C1</accession>
<evidence type="ECO:0000256" key="1">
    <source>
        <dbReference type="SAM" id="Phobius"/>
    </source>
</evidence>